<dbReference type="PANTHER" id="PTHR45733:SF8">
    <property type="entry name" value="FORMIN-J"/>
    <property type="match status" value="1"/>
</dbReference>
<dbReference type="InterPro" id="IPR051144">
    <property type="entry name" value="Formin_homology_domain"/>
</dbReference>
<feature type="region of interest" description="Disordered" evidence="1">
    <location>
        <begin position="1384"/>
        <end position="1430"/>
    </location>
</feature>
<feature type="compositionally biased region" description="Low complexity" evidence="1">
    <location>
        <begin position="1184"/>
        <end position="1196"/>
    </location>
</feature>
<evidence type="ECO:0000313" key="2">
    <source>
        <dbReference type="EMBL" id="GIM01452.1"/>
    </source>
</evidence>
<feature type="compositionally biased region" description="Polar residues" evidence="1">
    <location>
        <begin position="1499"/>
        <end position="1518"/>
    </location>
</feature>
<feature type="compositionally biased region" description="Low complexity" evidence="1">
    <location>
        <begin position="792"/>
        <end position="808"/>
    </location>
</feature>
<sequence length="2095" mass="219808">EARIASGRLACSSVSCCCANVKAAHVITYPSERPQTEAAPADLVAAQAPQASWRSPQSRPKSPALAIRRPRQQQRQLDSRPGQPSGIGATAESTAPRPAGLQVAAVLAGNGGSGGLSSSGSGNCRSPGPGSSIQTGTEDSGSEGLYTVDQQQPVSQQHSLPRLHPTPQPQLQQQQRQGEQQQSVSSAAAVSQVRSTDAPWPDPPQLTRLIGACTSWRELNTLVRKYEQRFNTIHVTAVATRIARLPMLGGSSCGGAGEGLLQRQQRNLRQQEQRYGAGIERTQSQELMGAAQRGAGQQVELLELAGFIRLVLALVESHATELDARGIANISWALAKALPPLPSQSPFPAPPQQSAKLQSQSSGVEHLGTAPTGPSRCPGYNGDGSGIEDGSEVDILKAVRAAARRTVRRLLVLPAADPGRIETRTARGGSSAANAVVSGGAMAPQHVANALWAAASLGILDATDSQAAELEADGVAEAKGTRTRESSGMEGARRWVLRAVSAARSALRSRGFSEEGISQLIWSVSELGLSPDAAWMQDLYCAVSRQAPELSAHSAANVLLSLARMATDAADSTAALPAVAESDGDRDEYNAAADAADMQLGGRSGGSSGVRAALAAATFRQPTDAWLFDFLTDTATSLGSADPVSLANSAWALAVLMRIRTRTGASSSSSQLSSLPPPSSWLQGYYAALAKPGALRRFTDAQLGLMLWSLADLSDTRPGGLPWAPLPELLAGLTAELQRRLADMPDKGFAMASWGLQRLWRRQQQRQQLLQLRRLEGQLRVQEQPRRESREGQQQQAQGLQWQQGQEVRSSELTHTADMVREAGLEAAWLTSAARRMPYMADRWLLLTLQAVAGWAPAGADAAWFLAASDAVLRPPLSQHHLLSHPQHDQQQTKHVPAVESAEVRFPGTAWRKRPLLPRLLQALLLAAEACLPPGRAINVVMEAAATELLAAVGHGEIAGGGSAAAGGGVHVEAQPTAVAVPWTATELLRCGAALARAGYLPEPIWRQAFFGRVLELAALSATLEIQQPHSNLQHDASQEEDGQRQRIRCHRLSASDVALLLSCSQRWAATASNTTLAALLYGVPYEVWTPRSAAWVCRLLALQASQLPQQQQQRQQQQRQSLQHARTREAEDKHQRWQQQQQDQDGEVNAAAMSSNGGNTESLRSSMQAPGSLRERDNRTDAPAEAPSPSALLPSGQYDPEQLDLVEPAPLSVSASGSCRPVLDESTLSTPPPPVPQPSQTHGSALEAHLSGSDTDRAVNCSVSDGARLRLRTPKDRSFSELDRDSALGAEGFDFDLGSSGLTGAQDVVRVRDVVLVAPRPRPPQLKDGSTGRRGATAAVGAAFASAGLSPPAFPVPNLNGDAVTAAAAATSTTKLNGLQEIMDDAGDSSSSGGGDGIPAEARLPYAPGADGSGGRREEVLQRGPGRPPAAAAAQLLGLSSAFASSGTSVVEPRGPMRMAAVAVAAPTTVVVPSATMAPRPAWSSAAAAAAPATAAYTNTWSGDSSDSEAGSKTGPSASPGGLDGVYRTGATGRDSRGGDDSNSGIAFLPGGGAGQGPVTAAVSEQGTVSPSPPPSSPALRFVMQTLDTACASLERQFRHRLELQERSAGTGGGGGGPRQSAVGAAAAVITTAEPQPPPPPSTAAALSGRWSLLSLSQLLWSVARLRLRLSPRQRAVLHAALTVALLRWSAQPPHALVPLLWACCRLGMPLGAGLTRLLCRALLLHPGLQPAALSDGSLLMLLEALVGWRVDPPTQWSRKVPHRLALWLWRVSPAAASAAAASSTFSRRLASATAAGRGGASAARVGAPEQGEGSNGSSDKSSHSGVEAKQLLLVLRALRRLQIAAHSDAGTGNGFGNGRGRTRSRAGSRQLPPPPLPSYVQFSIGADPLQHTSVRVQLPPRWSPSWGPVVPSKLTSVRSSSKGRVRHSGGGGTATALTPVDAVLWVELWPMLRTVVRQRLAEVFGLGPAAASVAAGVVPPPPSTSSPRERLAALMCGAACGLVDWDTWGVPALRRLASELPPRDYHAWLALAAGLQCRVSRGSLEDLLLAWCIASGPQLDFMTPRQLHTTLRLAGRVAETLLQPLSFDWVSVA</sequence>
<evidence type="ECO:0000313" key="3">
    <source>
        <dbReference type="Proteomes" id="UP000722791"/>
    </source>
</evidence>
<feature type="non-terminal residue" evidence="2">
    <location>
        <position position="2095"/>
    </location>
</feature>
<feature type="compositionally biased region" description="Low complexity" evidence="1">
    <location>
        <begin position="1113"/>
        <end position="1124"/>
    </location>
</feature>
<comment type="caution">
    <text evidence="2">The sequence shown here is derived from an EMBL/GenBank/DDBJ whole genome shotgun (WGS) entry which is preliminary data.</text>
</comment>
<accession>A0A8J4G710</accession>
<feature type="compositionally biased region" description="Low complexity" evidence="1">
    <location>
        <begin position="118"/>
        <end position="132"/>
    </location>
</feature>
<dbReference type="EMBL" id="BNCQ01000009">
    <property type="protein sequence ID" value="GIM01452.1"/>
    <property type="molecule type" value="Genomic_DNA"/>
</dbReference>
<feature type="compositionally biased region" description="Basic and acidic residues" evidence="1">
    <location>
        <begin position="1174"/>
        <end position="1183"/>
    </location>
</feature>
<feature type="compositionally biased region" description="Polar residues" evidence="1">
    <location>
        <begin position="1153"/>
        <end position="1170"/>
    </location>
</feature>
<feature type="region of interest" description="Disordered" evidence="1">
    <location>
        <begin position="43"/>
        <end position="96"/>
    </location>
</feature>
<feature type="compositionally biased region" description="Polar residues" evidence="1">
    <location>
        <begin position="148"/>
        <end position="159"/>
    </location>
</feature>
<feature type="non-terminal residue" evidence="2">
    <location>
        <position position="1"/>
    </location>
</feature>
<name>A0A8J4G710_9CHLO</name>
<feature type="region of interest" description="Disordered" evidence="1">
    <location>
        <begin position="1799"/>
        <end position="1827"/>
    </location>
</feature>
<feature type="region of interest" description="Disordered" evidence="1">
    <location>
        <begin position="112"/>
        <end position="205"/>
    </location>
</feature>
<feature type="region of interest" description="Disordered" evidence="1">
    <location>
        <begin position="781"/>
        <end position="808"/>
    </location>
</feature>
<proteinExistence type="predicted"/>
<feature type="compositionally biased region" description="Low complexity" evidence="1">
    <location>
        <begin position="169"/>
        <end position="193"/>
    </location>
</feature>
<feature type="region of interest" description="Disordered" evidence="1">
    <location>
        <begin position="1113"/>
        <end position="1199"/>
    </location>
</feature>
<organism evidence="2 3">
    <name type="scientific">Volvox reticuliferus</name>
    <dbReference type="NCBI Taxonomy" id="1737510"/>
    <lineage>
        <taxon>Eukaryota</taxon>
        <taxon>Viridiplantae</taxon>
        <taxon>Chlorophyta</taxon>
        <taxon>core chlorophytes</taxon>
        <taxon>Chlorophyceae</taxon>
        <taxon>CS clade</taxon>
        <taxon>Chlamydomonadales</taxon>
        <taxon>Volvocaceae</taxon>
        <taxon>Volvox</taxon>
    </lineage>
</organism>
<feature type="region of interest" description="Disordered" evidence="1">
    <location>
        <begin position="1499"/>
        <end position="1581"/>
    </location>
</feature>
<reference evidence="2" key="1">
    <citation type="journal article" date="2021" name="Proc. Natl. Acad. Sci. U.S.A.">
        <title>Three genomes in the algal genus Volvox reveal the fate of a haploid sex-determining region after a transition to homothallism.</title>
        <authorList>
            <person name="Yamamoto K."/>
            <person name="Hamaji T."/>
            <person name="Kawai-Toyooka H."/>
            <person name="Matsuzaki R."/>
            <person name="Takahashi F."/>
            <person name="Nishimura Y."/>
            <person name="Kawachi M."/>
            <person name="Noguchi H."/>
            <person name="Minakuchi Y."/>
            <person name="Umen J.G."/>
            <person name="Toyoda A."/>
            <person name="Nozaki H."/>
        </authorList>
    </citation>
    <scope>NUCLEOTIDE SEQUENCE</scope>
    <source>
        <strain evidence="2">NIES-3785</strain>
    </source>
</reference>
<feature type="region of interest" description="Disordered" evidence="1">
    <location>
        <begin position="1849"/>
        <end position="1878"/>
    </location>
</feature>
<protein>
    <submittedName>
        <fullName evidence="2">Uncharacterized protein</fullName>
    </submittedName>
</protein>
<feature type="compositionally biased region" description="Basic and acidic residues" evidence="1">
    <location>
        <begin position="781"/>
        <end position="791"/>
    </location>
</feature>
<dbReference type="PANTHER" id="PTHR45733">
    <property type="entry name" value="FORMIN-J"/>
    <property type="match status" value="1"/>
</dbReference>
<feature type="region of interest" description="Disordered" evidence="1">
    <location>
        <begin position="1212"/>
        <end position="1259"/>
    </location>
</feature>
<gene>
    <name evidence="2" type="ORF">Vretimale_6160</name>
</gene>
<feature type="region of interest" description="Disordered" evidence="1">
    <location>
        <begin position="343"/>
        <end position="385"/>
    </location>
</feature>
<feature type="region of interest" description="Disordered" evidence="1">
    <location>
        <begin position="1915"/>
        <end position="1934"/>
    </location>
</feature>
<evidence type="ECO:0000256" key="1">
    <source>
        <dbReference type="SAM" id="MobiDB-lite"/>
    </source>
</evidence>
<feature type="compositionally biased region" description="Basic and acidic residues" evidence="1">
    <location>
        <begin position="1127"/>
        <end position="1136"/>
    </location>
</feature>
<dbReference type="Proteomes" id="UP000722791">
    <property type="component" value="Unassembled WGS sequence"/>
</dbReference>